<protein>
    <recommendedName>
        <fullName evidence="6">Pantothenate kinase</fullName>
    </recommendedName>
</protein>
<sequence>MLASRIRPNKLGLDIGGTLVKVAALKGHTQLWRNLLLEHTDVIKIGKHEEVKVGYTKSVTDVLEALSRVDVGSKVHVTGGGAYKYDKEIRNSLDFGNKDTEVVKVCELGSIAEGTLALIEHTDLDLYTYRTKEGAIMAGEKTRSEFPKLIVNVGSGASYILCKSGYPSPNYTRVTGTMVSGGTLLGLSNLIYNKHMDYSTMLQKADKGDLKNVDILVKDIYGSDSGFQIDGDIVAGTLCKIPDLAKEENGIENIRKEDVLHSIGFMVSANISHIAVLSAQLHKSKQIIFTGNFGAGNDHLMDSLTFGVDFHSQGYKVPGSEKGGIPCYFLDKAGYSGAISCLLKE</sequence>
<gene>
    <name evidence="4" type="ORF">ECRASSUSDP1_LOCUS15529</name>
</gene>
<evidence type="ECO:0000256" key="1">
    <source>
        <dbReference type="ARBA" id="ARBA00022741"/>
    </source>
</evidence>
<reference evidence="4" key="1">
    <citation type="submission" date="2023-07" db="EMBL/GenBank/DDBJ databases">
        <authorList>
            <consortium name="AG Swart"/>
            <person name="Singh M."/>
            <person name="Singh A."/>
            <person name="Seah K."/>
            <person name="Emmerich C."/>
        </authorList>
    </citation>
    <scope>NUCLEOTIDE SEQUENCE</scope>
    <source>
        <strain evidence="4">DP1</strain>
    </source>
</reference>
<keyword evidence="2" id="KW-0067">ATP-binding</keyword>
<dbReference type="PANTHER" id="PTHR12280:SF20">
    <property type="entry name" value="4'-PHOSPHOPANTETHEINE PHOSPHATASE"/>
    <property type="match status" value="1"/>
</dbReference>
<dbReference type="AlphaFoldDB" id="A0AAD1XK67"/>
<dbReference type="EMBL" id="CAMPGE010015564">
    <property type="protein sequence ID" value="CAI2374177.1"/>
    <property type="molecule type" value="Genomic_DNA"/>
</dbReference>
<evidence type="ECO:0000313" key="5">
    <source>
        <dbReference type="Proteomes" id="UP001295684"/>
    </source>
</evidence>
<keyword evidence="5" id="KW-1185">Reference proteome</keyword>
<dbReference type="InterPro" id="IPR043129">
    <property type="entry name" value="ATPase_NBD"/>
</dbReference>
<dbReference type="Pfam" id="PF03630">
    <property type="entry name" value="Fumble"/>
    <property type="match status" value="1"/>
</dbReference>
<dbReference type="InterPro" id="IPR004567">
    <property type="entry name" value="Type_II_PanK"/>
</dbReference>
<organism evidence="4 5">
    <name type="scientific">Euplotes crassus</name>
    <dbReference type="NCBI Taxonomy" id="5936"/>
    <lineage>
        <taxon>Eukaryota</taxon>
        <taxon>Sar</taxon>
        <taxon>Alveolata</taxon>
        <taxon>Ciliophora</taxon>
        <taxon>Intramacronucleata</taxon>
        <taxon>Spirotrichea</taxon>
        <taxon>Hypotrichia</taxon>
        <taxon>Euplotida</taxon>
        <taxon>Euplotidae</taxon>
        <taxon>Moneuplotes</taxon>
    </lineage>
</organism>
<dbReference type="GO" id="GO:0004594">
    <property type="term" value="F:pantothenate kinase activity"/>
    <property type="evidence" value="ECO:0007669"/>
    <property type="project" value="TreeGrafter"/>
</dbReference>
<evidence type="ECO:0008006" key="6">
    <source>
        <dbReference type="Google" id="ProtNLM"/>
    </source>
</evidence>
<keyword evidence="1" id="KW-0547">Nucleotide-binding</keyword>
<dbReference type="GO" id="GO:0005524">
    <property type="term" value="F:ATP binding"/>
    <property type="evidence" value="ECO:0007669"/>
    <property type="project" value="UniProtKB-KW"/>
</dbReference>
<dbReference type="PANTHER" id="PTHR12280">
    <property type="entry name" value="PANTOTHENATE KINASE"/>
    <property type="match status" value="1"/>
</dbReference>
<accession>A0AAD1XK67</accession>
<dbReference type="GO" id="GO:0005829">
    <property type="term" value="C:cytosol"/>
    <property type="evidence" value="ECO:0007669"/>
    <property type="project" value="TreeGrafter"/>
</dbReference>
<evidence type="ECO:0000256" key="3">
    <source>
        <dbReference type="ARBA" id="ARBA00022993"/>
    </source>
</evidence>
<evidence type="ECO:0000313" key="4">
    <source>
        <dbReference type="EMBL" id="CAI2374177.1"/>
    </source>
</evidence>
<keyword evidence="3" id="KW-0173">Coenzyme A biosynthesis</keyword>
<evidence type="ECO:0000256" key="2">
    <source>
        <dbReference type="ARBA" id="ARBA00022840"/>
    </source>
</evidence>
<name>A0AAD1XK67_EUPCR</name>
<proteinExistence type="predicted"/>
<dbReference type="SUPFAM" id="SSF53067">
    <property type="entry name" value="Actin-like ATPase domain"/>
    <property type="match status" value="2"/>
</dbReference>
<dbReference type="Proteomes" id="UP001295684">
    <property type="component" value="Unassembled WGS sequence"/>
</dbReference>
<dbReference type="GO" id="GO:0015937">
    <property type="term" value="P:coenzyme A biosynthetic process"/>
    <property type="evidence" value="ECO:0007669"/>
    <property type="project" value="UniProtKB-KW"/>
</dbReference>
<comment type="caution">
    <text evidence="4">The sequence shown here is derived from an EMBL/GenBank/DDBJ whole genome shotgun (WGS) entry which is preliminary data.</text>
</comment>
<dbReference type="Gene3D" id="3.30.420.40">
    <property type="match status" value="2"/>
</dbReference>